<dbReference type="InterPro" id="IPR000160">
    <property type="entry name" value="GGDEF_dom"/>
</dbReference>
<dbReference type="PANTHER" id="PTHR43280:SF28">
    <property type="entry name" value="HTH-TYPE TRANSCRIPTIONAL ACTIVATOR RHAS"/>
    <property type="match status" value="1"/>
</dbReference>
<dbReference type="EMBL" id="DPVV01000092">
    <property type="protein sequence ID" value="HCL01291.1"/>
    <property type="molecule type" value="Genomic_DNA"/>
</dbReference>
<dbReference type="SMART" id="SM00342">
    <property type="entry name" value="HTH_ARAC"/>
    <property type="match status" value="1"/>
</dbReference>
<keyword evidence="3" id="KW-0804">Transcription</keyword>
<dbReference type="PROSITE" id="PS01124">
    <property type="entry name" value="HTH_ARAC_FAMILY_2"/>
    <property type="match status" value="1"/>
</dbReference>
<reference evidence="6 7" key="1">
    <citation type="journal article" date="2018" name="Nat. Biotechnol.">
        <title>A standardized bacterial taxonomy based on genome phylogeny substantially revises the tree of life.</title>
        <authorList>
            <person name="Parks D.H."/>
            <person name="Chuvochina M."/>
            <person name="Waite D.W."/>
            <person name="Rinke C."/>
            <person name="Skarshewski A."/>
            <person name="Chaumeil P.A."/>
            <person name="Hugenholtz P."/>
        </authorList>
    </citation>
    <scope>NUCLEOTIDE SEQUENCE [LARGE SCALE GENOMIC DNA]</scope>
    <source>
        <strain evidence="6">UBA11728</strain>
    </source>
</reference>
<dbReference type="Pfam" id="PF12833">
    <property type="entry name" value="HTH_18"/>
    <property type="match status" value="1"/>
</dbReference>
<dbReference type="InterPro" id="IPR009057">
    <property type="entry name" value="Homeodomain-like_sf"/>
</dbReference>
<dbReference type="AlphaFoldDB" id="A0A3D2X2D9"/>
<evidence type="ECO:0000256" key="1">
    <source>
        <dbReference type="ARBA" id="ARBA00023015"/>
    </source>
</evidence>
<protein>
    <recommendedName>
        <fullName evidence="8">Transcriptional regulator, AraC family</fullName>
    </recommendedName>
</protein>
<evidence type="ECO:0000256" key="2">
    <source>
        <dbReference type="ARBA" id="ARBA00023125"/>
    </source>
</evidence>
<dbReference type="PROSITE" id="PS00041">
    <property type="entry name" value="HTH_ARAC_FAMILY_1"/>
    <property type="match status" value="1"/>
</dbReference>
<comment type="caution">
    <text evidence="6">The sequence shown here is derived from an EMBL/GenBank/DDBJ whole genome shotgun (WGS) entry which is preliminary data.</text>
</comment>
<dbReference type="InterPro" id="IPR020449">
    <property type="entry name" value="Tscrpt_reg_AraC-type_HTH"/>
</dbReference>
<dbReference type="InterPro" id="IPR018062">
    <property type="entry name" value="HTH_AraC-typ_CS"/>
</dbReference>
<sequence>MLERMEYFELTIYKCCYLILAIEFDDYDNVVSQKDFEQQEILYMHLQQSINHIISNQSGIIDVRMDRDFALLLSSDNENEVNILEEAYSIGDRIIETLSKNSISISIGISEVTCDFEQIGETFLHALDALKYKFNLGTKQLINYEDIKNIKKIESLELTDIQTKINEILLSGNEGLASQFVIKLFEGFEASASKKVVRNTCFMIIMCIQNAINEFSITFEDIFGKEELIWEKLMKFETIYDVKMWLRNVICFTINYINKKKERRGHQLTDEIACYIEEHYREPITVNSIAQALFYNANYLNNYYKAETDTTILDYLTQVRMNKAKKLITHKDNYRIQDISLMVGYKNEAYFRTLFKRWTGLSPKEYKLAASK</sequence>
<dbReference type="PROSITE" id="PS50887">
    <property type="entry name" value="GGDEF"/>
    <property type="match status" value="1"/>
</dbReference>
<dbReference type="GO" id="GO:0043565">
    <property type="term" value="F:sequence-specific DNA binding"/>
    <property type="evidence" value="ECO:0007669"/>
    <property type="project" value="InterPro"/>
</dbReference>
<keyword evidence="2" id="KW-0238">DNA-binding</keyword>
<name>A0A3D2X2D9_9FIRM</name>
<feature type="domain" description="HTH araC/xylS-type" evidence="4">
    <location>
        <begin position="270"/>
        <end position="369"/>
    </location>
</feature>
<dbReference type="Proteomes" id="UP000262969">
    <property type="component" value="Unassembled WGS sequence"/>
</dbReference>
<keyword evidence="1" id="KW-0805">Transcription regulation</keyword>
<evidence type="ECO:0000256" key="3">
    <source>
        <dbReference type="ARBA" id="ARBA00023163"/>
    </source>
</evidence>
<accession>A0A3D2X2D9</accession>
<evidence type="ECO:0000259" key="5">
    <source>
        <dbReference type="PROSITE" id="PS50887"/>
    </source>
</evidence>
<dbReference type="InterPro" id="IPR018060">
    <property type="entry name" value="HTH_AraC"/>
</dbReference>
<dbReference type="SUPFAM" id="SSF46689">
    <property type="entry name" value="Homeodomain-like"/>
    <property type="match status" value="2"/>
</dbReference>
<feature type="domain" description="GGDEF" evidence="5">
    <location>
        <begin position="15"/>
        <end position="146"/>
    </location>
</feature>
<proteinExistence type="predicted"/>
<dbReference type="PANTHER" id="PTHR43280">
    <property type="entry name" value="ARAC-FAMILY TRANSCRIPTIONAL REGULATOR"/>
    <property type="match status" value="1"/>
</dbReference>
<dbReference type="GO" id="GO:0003700">
    <property type="term" value="F:DNA-binding transcription factor activity"/>
    <property type="evidence" value="ECO:0007669"/>
    <property type="project" value="InterPro"/>
</dbReference>
<dbReference type="Gene3D" id="1.10.10.60">
    <property type="entry name" value="Homeodomain-like"/>
    <property type="match status" value="2"/>
</dbReference>
<dbReference type="PRINTS" id="PR00032">
    <property type="entry name" value="HTHARAC"/>
</dbReference>
<evidence type="ECO:0008006" key="8">
    <source>
        <dbReference type="Google" id="ProtNLM"/>
    </source>
</evidence>
<organism evidence="6 7">
    <name type="scientific">Lachnoclostridium phytofermentans</name>
    <dbReference type="NCBI Taxonomy" id="66219"/>
    <lineage>
        <taxon>Bacteria</taxon>
        <taxon>Bacillati</taxon>
        <taxon>Bacillota</taxon>
        <taxon>Clostridia</taxon>
        <taxon>Lachnospirales</taxon>
        <taxon>Lachnospiraceae</taxon>
    </lineage>
</organism>
<evidence type="ECO:0000313" key="6">
    <source>
        <dbReference type="EMBL" id="HCL01291.1"/>
    </source>
</evidence>
<evidence type="ECO:0000313" key="7">
    <source>
        <dbReference type="Proteomes" id="UP000262969"/>
    </source>
</evidence>
<gene>
    <name evidence="6" type="ORF">DHW61_02575</name>
</gene>
<evidence type="ECO:0000259" key="4">
    <source>
        <dbReference type="PROSITE" id="PS01124"/>
    </source>
</evidence>